<dbReference type="PANTHER" id="PTHR35789">
    <property type="entry name" value="SPORE GERMINATION PROTEIN B3"/>
    <property type="match status" value="1"/>
</dbReference>
<dbReference type="InterPro" id="IPR046953">
    <property type="entry name" value="Spore_GerAC-like_C"/>
</dbReference>
<organism evidence="10 11">
    <name type="scientific">Brevibacillus invocatus</name>
    <dbReference type="NCBI Taxonomy" id="173959"/>
    <lineage>
        <taxon>Bacteria</taxon>
        <taxon>Bacillati</taxon>
        <taxon>Bacillota</taxon>
        <taxon>Bacilli</taxon>
        <taxon>Bacillales</taxon>
        <taxon>Paenibacillaceae</taxon>
        <taxon>Brevibacillus</taxon>
    </lineage>
</organism>
<keyword evidence="6" id="KW-0564">Palmitate</keyword>
<dbReference type="Proteomes" id="UP000282028">
    <property type="component" value="Unassembled WGS sequence"/>
</dbReference>
<evidence type="ECO:0000313" key="11">
    <source>
        <dbReference type="Proteomes" id="UP000282028"/>
    </source>
</evidence>
<sequence length="280" mass="31675">MRKGWQWMLLAMIGPLLISGCEPTQILDETTLITVMGFDVLEDNRIRATASAPVVSSLVSQKEQVVSATDTTLNGIMNKLDLQLDRRPKLGQLRIALYSKEMAKKGMIEFVGVMDRVEVGLRPYLGIVDGKSYDLVQADYPTQGNIGLYLYYTIYKNVRGEQLPSSTLHEFMRDYYSEGNDPYLPFIERKGNDINIKGVALFKGDQYVDWVKPEQAFYIKLVRDQFRAGFFQLSIPTAGLGIQDQRKSNKQETSPIALETINSKKNIKLVSQHPPPLTFP</sequence>
<evidence type="ECO:0000259" key="8">
    <source>
        <dbReference type="Pfam" id="PF05504"/>
    </source>
</evidence>
<evidence type="ECO:0000259" key="9">
    <source>
        <dbReference type="Pfam" id="PF25198"/>
    </source>
</evidence>
<evidence type="ECO:0000256" key="7">
    <source>
        <dbReference type="ARBA" id="ARBA00023288"/>
    </source>
</evidence>
<dbReference type="EMBL" id="RHHR01000015">
    <property type="protein sequence ID" value="RNB74236.1"/>
    <property type="molecule type" value="Genomic_DNA"/>
</dbReference>
<dbReference type="InterPro" id="IPR057336">
    <property type="entry name" value="GerAC_N"/>
</dbReference>
<keyword evidence="11" id="KW-1185">Reference proteome</keyword>
<evidence type="ECO:0000256" key="1">
    <source>
        <dbReference type="ARBA" id="ARBA00004635"/>
    </source>
</evidence>
<protein>
    <submittedName>
        <fullName evidence="10">Ger(X)C family spore germination protein</fullName>
    </submittedName>
</protein>
<evidence type="ECO:0000313" key="10">
    <source>
        <dbReference type="EMBL" id="RNB74236.1"/>
    </source>
</evidence>
<evidence type="ECO:0000256" key="2">
    <source>
        <dbReference type="ARBA" id="ARBA00007886"/>
    </source>
</evidence>
<dbReference type="Pfam" id="PF05504">
    <property type="entry name" value="Spore_GerAC"/>
    <property type="match status" value="1"/>
</dbReference>
<keyword evidence="7" id="KW-0449">Lipoprotein</keyword>
<gene>
    <name evidence="10" type="ORF">EDM52_11375</name>
</gene>
<evidence type="ECO:0000256" key="4">
    <source>
        <dbReference type="ARBA" id="ARBA00022729"/>
    </source>
</evidence>
<feature type="domain" description="Spore germination GerAC-like C-terminal" evidence="8">
    <location>
        <begin position="197"/>
        <end position="256"/>
    </location>
</feature>
<dbReference type="Pfam" id="PF25198">
    <property type="entry name" value="Spore_GerAC_N"/>
    <property type="match status" value="1"/>
</dbReference>
<reference evidence="10 11" key="1">
    <citation type="submission" date="2018-10" db="EMBL/GenBank/DDBJ databases">
        <title>Phylogenomics of Brevibacillus.</title>
        <authorList>
            <person name="Dunlap C."/>
        </authorList>
    </citation>
    <scope>NUCLEOTIDE SEQUENCE [LARGE SCALE GENOMIC DNA]</scope>
    <source>
        <strain evidence="10 11">JCM 12215</strain>
    </source>
</reference>
<comment type="caution">
    <text evidence="10">The sequence shown here is derived from an EMBL/GenBank/DDBJ whole genome shotgun (WGS) entry which is preliminary data.</text>
</comment>
<dbReference type="AlphaFoldDB" id="A0A3M8CEP8"/>
<comment type="subcellular location">
    <subcellularLocation>
        <location evidence="1">Membrane</location>
        <topology evidence="1">Lipid-anchor</topology>
    </subcellularLocation>
</comment>
<dbReference type="InterPro" id="IPR008844">
    <property type="entry name" value="Spore_GerAC-like"/>
</dbReference>
<dbReference type="PROSITE" id="PS51257">
    <property type="entry name" value="PROKAR_LIPOPROTEIN"/>
    <property type="match status" value="1"/>
</dbReference>
<dbReference type="GO" id="GO:0009847">
    <property type="term" value="P:spore germination"/>
    <property type="evidence" value="ECO:0007669"/>
    <property type="project" value="InterPro"/>
</dbReference>
<proteinExistence type="inferred from homology"/>
<name>A0A3M8CEP8_9BACL</name>
<feature type="domain" description="Spore germination protein N-terminal" evidence="9">
    <location>
        <begin position="25"/>
        <end position="188"/>
    </location>
</feature>
<dbReference type="RefSeq" id="WP_122909096.1">
    <property type="nucleotide sequence ID" value="NZ_CBCSBE010000003.1"/>
</dbReference>
<evidence type="ECO:0000256" key="3">
    <source>
        <dbReference type="ARBA" id="ARBA00022544"/>
    </source>
</evidence>
<evidence type="ECO:0000256" key="6">
    <source>
        <dbReference type="ARBA" id="ARBA00023139"/>
    </source>
</evidence>
<keyword evidence="5" id="KW-0472">Membrane</keyword>
<evidence type="ECO:0000256" key="5">
    <source>
        <dbReference type="ARBA" id="ARBA00023136"/>
    </source>
</evidence>
<comment type="similarity">
    <text evidence="2">Belongs to the GerABKC lipoprotein family.</text>
</comment>
<keyword evidence="3" id="KW-0309">Germination</keyword>
<dbReference type="GO" id="GO:0016020">
    <property type="term" value="C:membrane"/>
    <property type="evidence" value="ECO:0007669"/>
    <property type="project" value="UniProtKB-SubCell"/>
</dbReference>
<dbReference type="PANTHER" id="PTHR35789:SF1">
    <property type="entry name" value="SPORE GERMINATION PROTEIN B3"/>
    <property type="match status" value="1"/>
</dbReference>
<keyword evidence="4" id="KW-0732">Signal</keyword>
<dbReference type="OrthoDB" id="2592518at2"/>
<accession>A0A3M8CEP8</accession>